<dbReference type="Proteomes" id="UP000549250">
    <property type="component" value="Unassembled WGS sequence"/>
</dbReference>
<name>A0A839T0Q4_AZOMA</name>
<dbReference type="GO" id="GO:0015074">
    <property type="term" value="P:DNA integration"/>
    <property type="evidence" value="ECO:0007669"/>
    <property type="project" value="UniProtKB-KW"/>
</dbReference>
<sequence length="278" mass="32700">MSKARRTWNDAAARWVRETQHKADHAKDQAKPRWLSPHLSQRYLDEITRDLVDDIAQFKLQDSTPATVNRYLALIRAILHMARDEWEWIARVPRIRLLHEQTKRVRWLTPKEAERLIYELPEHLAAMARFTLATGLRQRNVSYLRWDQVDLERSMAWIHADQAKSRKAIAVPLNTAAMQVLRSQKGRNREWVFVYNGKPVDRTSTAAWKKALERAGIKNFRWHDLRHTWASWHAQAGTSLHELMELGGWSCMEMVLRYAHLAGEHLKRPASNIEQLLK</sequence>
<dbReference type="InterPro" id="IPR050090">
    <property type="entry name" value="Tyrosine_recombinase_XerCD"/>
</dbReference>
<protein>
    <submittedName>
        <fullName evidence="6">Integrase</fullName>
    </submittedName>
</protein>
<reference evidence="6 7" key="1">
    <citation type="submission" date="2020-08" db="EMBL/GenBank/DDBJ databases">
        <title>Genomic Encyclopedia of Type Strains, Phase III (KMG-III): the genomes of soil and plant-associated and newly described type strains.</title>
        <authorList>
            <person name="Whitman W."/>
        </authorList>
    </citation>
    <scope>NUCLEOTIDE SEQUENCE [LARGE SCALE GENOMIC DNA]</scope>
    <source>
        <strain evidence="6 7">CECT 4462</strain>
    </source>
</reference>
<comment type="caution">
    <text evidence="6">The sequence shown here is derived from an EMBL/GenBank/DDBJ whole genome shotgun (WGS) entry which is preliminary data.</text>
</comment>
<evidence type="ECO:0000259" key="5">
    <source>
        <dbReference type="PROSITE" id="PS51898"/>
    </source>
</evidence>
<keyword evidence="2" id="KW-0229">DNA integration</keyword>
<proteinExistence type="inferred from homology"/>
<feature type="domain" description="Tyr recombinase" evidence="5">
    <location>
        <begin position="103"/>
        <end position="271"/>
    </location>
</feature>
<dbReference type="InterPro" id="IPR013762">
    <property type="entry name" value="Integrase-like_cat_sf"/>
</dbReference>
<dbReference type="CDD" id="cd00796">
    <property type="entry name" value="INT_Rci_Hp1_C"/>
    <property type="match status" value="1"/>
</dbReference>
<dbReference type="InterPro" id="IPR010998">
    <property type="entry name" value="Integrase_recombinase_N"/>
</dbReference>
<dbReference type="AlphaFoldDB" id="A0A839T0Q4"/>
<evidence type="ECO:0000256" key="4">
    <source>
        <dbReference type="ARBA" id="ARBA00023172"/>
    </source>
</evidence>
<dbReference type="GO" id="GO:0006310">
    <property type="term" value="P:DNA recombination"/>
    <property type="evidence" value="ECO:0007669"/>
    <property type="project" value="UniProtKB-KW"/>
</dbReference>
<evidence type="ECO:0000313" key="6">
    <source>
        <dbReference type="EMBL" id="MBB3102569.1"/>
    </source>
</evidence>
<keyword evidence="4" id="KW-0233">DNA recombination</keyword>
<organism evidence="6 7">
    <name type="scientific">Azomonas macrocytogenes</name>
    <name type="common">Azotobacter macrocytogenes</name>
    <dbReference type="NCBI Taxonomy" id="69962"/>
    <lineage>
        <taxon>Bacteria</taxon>
        <taxon>Pseudomonadati</taxon>
        <taxon>Pseudomonadota</taxon>
        <taxon>Gammaproteobacteria</taxon>
        <taxon>Pseudomonadales</taxon>
        <taxon>Pseudomonadaceae</taxon>
        <taxon>Azomonas</taxon>
    </lineage>
</organism>
<dbReference type="PANTHER" id="PTHR30349">
    <property type="entry name" value="PHAGE INTEGRASE-RELATED"/>
    <property type="match status" value="1"/>
</dbReference>
<evidence type="ECO:0000256" key="3">
    <source>
        <dbReference type="ARBA" id="ARBA00023125"/>
    </source>
</evidence>
<dbReference type="InterPro" id="IPR011010">
    <property type="entry name" value="DNA_brk_join_enz"/>
</dbReference>
<dbReference type="PROSITE" id="PS51898">
    <property type="entry name" value="TYR_RECOMBINASE"/>
    <property type="match status" value="1"/>
</dbReference>
<dbReference type="SUPFAM" id="SSF56349">
    <property type="entry name" value="DNA breaking-rejoining enzymes"/>
    <property type="match status" value="1"/>
</dbReference>
<evidence type="ECO:0000313" key="7">
    <source>
        <dbReference type="Proteomes" id="UP000549250"/>
    </source>
</evidence>
<evidence type="ECO:0000256" key="2">
    <source>
        <dbReference type="ARBA" id="ARBA00022908"/>
    </source>
</evidence>
<dbReference type="PANTHER" id="PTHR30349:SF64">
    <property type="entry name" value="PROPHAGE INTEGRASE INTD-RELATED"/>
    <property type="match status" value="1"/>
</dbReference>
<dbReference type="Pfam" id="PF00589">
    <property type="entry name" value="Phage_integrase"/>
    <property type="match status" value="1"/>
</dbReference>
<keyword evidence="3" id="KW-0238">DNA-binding</keyword>
<dbReference type="EMBL" id="JACHXI010000003">
    <property type="protein sequence ID" value="MBB3102569.1"/>
    <property type="molecule type" value="Genomic_DNA"/>
</dbReference>
<keyword evidence="7" id="KW-1185">Reference proteome</keyword>
<evidence type="ECO:0000256" key="1">
    <source>
        <dbReference type="ARBA" id="ARBA00008857"/>
    </source>
</evidence>
<dbReference type="InterPro" id="IPR002104">
    <property type="entry name" value="Integrase_catalytic"/>
</dbReference>
<accession>A0A839T0Q4</accession>
<comment type="similarity">
    <text evidence="1">Belongs to the 'phage' integrase family.</text>
</comment>
<dbReference type="Gene3D" id="1.10.150.130">
    <property type="match status" value="1"/>
</dbReference>
<dbReference type="RefSeq" id="WP_221189730.1">
    <property type="nucleotide sequence ID" value="NZ_JACHXI010000003.1"/>
</dbReference>
<gene>
    <name evidence="6" type="ORF">FHR87_000952</name>
</gene>
<dbReference type="Gene3D" id="1.10.443.10">
    <property type="entry name" value="Intergrase catalytic core"/>
    <property type="match status" value="1"/>
</dbReference>
<dbReference type="GO" id="GO:0003677">
    <property type="term" value="F:DNA binding"/>
    <property type="evidence" value="ECO:0007669"/>
    <property type="project" value="UniProtKB-KW"/>
</dbReference>